<evidence type="ECO:0000313" key="5">
    <source>
        <dbReference type="RefSeq" id="XP_015512329.2"/>
    </source>
</evidence>
<evidence type="ECO:0000256" key="1">
    <source>
        <dbReference type="ARBA" id="ARBA00023157"/>
    </source>
</evidence>
<keyword evidence="1" id="KW-1015">Disulfide bond</keyword>
<accession>A0A6J0BBM6</accession>
<dbReference type="Pfam" id="PF00059">
    <property type="entry name" value="Lectin_C"/>
    <property type="match status" value="2"/>
</dbReference>
<keyword evidence="2" id="KW-0732">Signal</keyword>
<dbReference type="InterPro" id="IPR050111">
    <property type="entry name" value="C-type_lectin/snaclec_domain"/>
</dbReference>
<evidence type="ECO:0000256" key="2">
    <source>
        <dbReference type="SAM" id="SignalP"/>
    </source>
</evidence>
<evidence type="ECO:0000259" key="3">
    <source>
        <dbReference type="PROSITE" id="PS50041"/>
    </source>
</evidence>
<dbReference type="CDD" id="cd00037">
    <property type="entry name" value="CLECT"/>
    <property type="match status" value="2"/>
</dbReference>
<dbReference type="SMART" id="SM00034">
    <property type="entry name" value="CLECT"/>
    <property type="match status" value="2"/>
</dbReference>
<dbReference type="Gene3D" id="3.10.100.10">
    <property type="entry name" value="Mannose-Binding Protein A, subunit A"/>
    <property type="match status" value="2"/>
</dbReference>
<protein>
    <submittedName>
        <fullName evidence="5">Uncharacterized protein LOC107218822</fullName>
    </submittedName>
</protein>
<feature type="domain" description="C-type lectin" evidence="3">
    <location>
        <begin position="249"/>
        <end position="367"/>
    </location>
</feature>
<proteinExistence type="predicted"/>
<dbReference type="PANTHER" id="PTHR22803">
    <property type="entry name" value="MANNOSE, PHOSPHOLIPASE, LECTIN RECEPTOR RELATED"/>
    <property type="match status" value="1"/>
</dbReference>
<dbReference type="SUPFAM" id="SSF56436">
    <property type="entry name" value="C-type lectin-like"/>
    <property type="match status" value="2"/>
</dbReference>
<sequence length="376" mass="42928">MMRFIFIAILCLSLELLQHRTNAHDDAYCLLRGEPVPKREDYTYFPGVGGYKLNRVKKTWFDARVACEEDGGHLAVINSPDEAHSIVVLFKQAEEIHGFLDVAFCGFHDLFREGEFLTIHGQSLERAGFDIWHESQPNDIDNSQNCGGVHYGGTFNDLRCDDLYEFICELPDVDENDAFNLRSSKWKITAFITATKTIMARFIFIASLCLSLELLQHRTNAHDDAPCLLRGEPVTERDDYTYFSGVGGYKFHHVNKTWFDARLVCEEEGGHLVIVNSADEAQAIISVFKRAKKIHGFRDVAFCGFHDLFREGEYLTIHRQSLEQAGYAIWNKREPNNFDNDQNCGGIHFRGTLHDLKCHSPLEFVCELPDAADYSL</sequence>
<dbReference type="PROSITE" id="PS00615">
    <property type="entry name" value="C_TYPE_LECTIN_1"/>
    <property type="match status" value="1"/>
</dbReference>
<dbReference type="AlphaFoldDB" id="A0A6J0BBM6"/>
<feature type="chain" id="PRO_5046961274" evidence="2">
    <location>
        <begin position="24"/>
        <end position="376"/>
    </location>
</feature>
<dbReference type="KEGG" id="nlo:107218822"/>
<name>A0A6J0BBM6_NEOLC</name>
<dbReference type="RefSeq" id="XP_015512329.2">
    <property type="nucleotide sequence ID" value="XM_015656843.2"/>
</dbReference>
<dbReference type="Proteomes" id="UP000829291">
    <property type="component" value="Chromosome 7"/>
</dbReference>
<keyword evidence="4" id="KW-1185">Reference proteome</keyword>
<evidence type="ECO:0000313" key="4">
    <source>
        <dbReference type="Proteomes" id="UP000829291"/>
    </source>
</evidence>
<dbReference type="InterPro" id="IPR001304">
    <property type="entry name" value="C-type_lectin-like"/>
</dbReference>
<dbReference type="InterPro" id="IPR018378">
    <property type="entry name" value="C-type_lectin_CS"/>
</dbReference>
<dbReference type="PROSITE" id="PS50041">
    <property type="entry name" value="C_TYPE_LECTIN_2"/>
    <property type="match status" value="2"/>
</dbReference>
<feature type="signal peptide" evidence="2">
    <location>
        <begin position="1"/>
        <end position="23"/>
    </location>
</feature>
<feature type="domain" description="C-type lectin" evidence="3">
    <location>
        <begin position="51"/>
        <end position="169"/>
    </location>
</feature>
<gene>
    <name evidence="5" type="primary">LOC107218822</name>
</gene>
<dbReference type="InterPro" id="IPR016186">
    <property type="entry name" value="C-type_lectin-like/link_sf"/>
</dbReference>
<reference evidence="5" key="1">
    <citation type="submission" date="2025-08" db="UniProtKB">
        <authorList>
            <consortium name="RefSeq"/>
        </authorList>
    </citation>
    <scope>IDENTIFICATION</scope>
    <source>
        <tissue evidence="5">Thorax and Abdomen</tissue>
    </source>
</reference>
<organism evidence="5">
    <name type="scientific">Neodiprion lecontei</name>
    <name type="common">Redheaded pine sawfly</name>
    <dbReference type="NCBI Taxonomy" id="441921"/>
    <lineage>
        <taxon>Eukaryota</taxon>
        <taxon>Metazoa</taxon>
        <taxon>Ecdysozoa</taxon>
        <taxon>Arthropoda</taxon>
        <taxon>Hexapoda</taxon>
        <taxon>Insecta</taxon>
        <taxon>Pterygota</taxon>
        <taxon>Neoptera</taxon>
        <taxon>Endopterygota</taxon>
        <taxon>Hymenoptera</taxon>
        <taxon>Tenthredinoidea</taxon>
        <taxon>Diprionidae</taxon>
        <taxon>Diprioninae</taxon>
        <taxon>Neodiprion</taxon>
    </lineage>
</organism>
<dbReference type="InterPro" id="IPR016187">
    <property type="entry name" value="CTDL_fold"/>
</dbReference>
<dbReference type="OrthoDB" id="7357196at2759"/>
<dbReference type="GeneID" id="107218822"/>